<dbReference type="Pfam" id="PF04149">
    <property type="entry name" value="DUF397"/>
    <property type="match status" value="1"/>
</dbReference>
<accession>A0A1I4FGE2</accession>
<evidence type="ECO:0000259" key="1">
    <source>
        <dbReference type="Pfam" id="PF04149"/>
    </source>
</evidence>
<dbReference type="Proteomes" id="UP000198928">
    <property type="component" value="Unassembled WGS sequence"/>
</dbReference>
<dbReference type="OrthoDB" id="3402668at2"/>
<evidence type="ECO:0000313" key="2">
    <source>
        <dbReference type="EMBL" id="SFL16988.1"/>
    </source>
</evidence>
<organism evidence="2 3">
    <name type="scientific">Streptomyces pini</name>
    <dbReference type="NCBI Taxonomy" id="1520580"/>
    <lineage>
        <taxon>Bacteria</taxon>
        <taxon>Bacillati</taxon>
        <taxon>Actinomycetota</taxon>
        <taxon>Actinomycetes</taxon>
        <taxon>Kitasatosporales</taxon>
        <taxon>Streptomycetaceae</taxon>
        <taxon>Streptomyces</taxon>
    </lineage>
</organism>
<protein>
    <recommendedName>
        <fullName evidence="1">DUF397 domain-containing protein</fullName>
    </recommendedName>
</protein>
<evidence type="ECO:0000313" key="3">
    <source>
        <dbReference type="Proteomes" id="UP000198928"/>
    </source>
</evidence>
<feature type="domain" description="DUF397" evidence="1">
    <location>
        <begin position="5"/>
        <end position="57"/>
    </location>
</feature>
<name>A0A1I4FGE2_9ACTN</name>
<gene>
    <name evidence="2" type="ORF">SAMN05192584_11432</name>
</gene>
<reference evidence="3" key="1">
    <citation type="submission" date="2016-10" db="EMBL/GenBank/DDBJ databases">
        <authorList>
            <person name="Varghese N."/>
            <person name="Submissions S."/>
        </authorList>
    </citation>
    <scope>NUCLEOTIDE SEQUENCE [LARGE SCALE GENOMIC DNA]</scope>
    <source>
        <strain evidence="3">PL19</strain>
    </source>
</reference>
<dbReference type="InterPro" id="IPR007278">
    <property type="entry name" value="DUF397"/>
</dbReference>
<dbReference type="EMBL" id="FOSG01000014">
    <property type="protein sequence ID" value="SFL16988.1"/>
    <property type="molecule type" value="Genomic_DNA"/>
</dbReference>
<dbReference type="RefSeq" id="WP_093850938.1">
    <property type="nucleotide sequence ID" value="NZ_FOSG01000014.1"/>
</dbReference>
<proteinExistence type="predicted"/>
<sequence length="66" mass="7039">MLEQAWQKSSFCGGEGGNNCVELRSDAGAIRLRESERPGQTIATTTAALRALILSAKAGELDHLTH</sequence>
<dbReference type="AlphaFoldDB" id="A0A1I4FGE2"/>
<keyword evidence="3" id="KW-1185">Reference proteome</keyword>